<protein>
    <submittedName>
        <fullName evidence="2">Nuclear ribonuclease Z</fullName>
    </submittedName>
</protein>
<sequence>MKKKITAKLELLSRERSAFDIGRCPSRAIQQNFVFITHAHLDHIGGLPMYVASRSLYNLKPPTVFVPPCIKEDVVKLFDIHRTMGNVELNLDLVALDVDVFLRDNMCT</sequence>
<gene>
    <name evidence="2" type="ORF">F3Y22_tig00112738pilonHSYRG00529</name>
</gene>
<dbReference type="PANTHER" id="PTHR46504">
    <property type="entry name" value="TRNASE Z TRZ1"/>
    <property type="match status" value="1"/>
</dbReference>
<evidence type="ECO:0000313" key="3">
    <source>
        <dbReference type="Proteomes" id="UP000436088"/>
    </source>
</evidence>
<comment type="caution">
    <text evidence="2">The sequence shown here is derived from an EMBL/GenBank/DDBJ whole genome shotgun (WGS) entry which is preliminary data.</text>
</comment>
<dbReference type="SUPFAM" id="SSF56281">
    <property type="entry name" value="Metallo-hydrolase/oxidoreductase"/>
    <property type="match status" value="1"/>
</dbReference>
<dbReference type="Proteomes" id="UP000436088">
    <property type="component" value="Unassembled WGS sequence"/>
</dbReference>
<organism evidence="2 3">
    <name type="scientific">Hibiscus syriacus</name>
    <name type="common">Rose of Sharon</name>
    <dbReference type="NCBI Taxonomy" id="106335"/>
    <lineage>
        <taxon>Eukaryota</taxon>
        <taxon>Viridiplantae</taxon>
        <taxon>Streptophyta</taxon>
        <taxon>Embryophyta</taxon>
        <taxon>Tracheophyta</taxon>
        <taxon>Spermatophyta</taxon>
        <taxon>Magnoliopsida</taxon>
        <taxon>eudicotyledons</taxon>
        <taxon>Gunneridae</taxon>
        <taxon>Pentapetalae</taxon>
        <taxon>rosids</taxon>
        <taxon>malvids</taxon>
        <taxon>Malvales</taxon>
        <taxon>Malvaceae</taxon>
        <taxon>Malvoideae</taxon>
        <taxon>Hibiscus</taxon>
    </lineage>
</organism>
<dbReference type="EMBL" id="VEPZ02001641">
    <property type="protein sequence ID" value="KAE8664820.1"/>
    <property type="molecule type" value="Genomic_DNA"/>
</dbReference>
<feature type="domain" description="Metallo-beta-lactamase" evidence="1">
    <location>
        <begin position="33"/>
        <end position="51"/>
    </location>
</feature>
<keyword evidence="3" id="KW-1185">Reference proteome</keyword>
<proteinExistence type="predicted"/>
<evidence type="ECO:0000313" key="2">
    <source>
        <dbReference type="EMBL" id="KAE8664820.1"/>
    </source>
</evidence>
<dbReference type="InterPro" id="IPR036866">
    <property type="entry name" value="RibonucZ/Hydroxyglut_hydro"/>
</dbReference>
<dbReference type="PANTHER" id="PTHR46504:SF1">
    <property type="entry name" value="TRNASE Z TRZ2, CHLOROPLASTIC"/>
    <property type="match status" value="1"/>
</dbReference>
<evidence type="ECO:0000259" key="1">
    <source>
        <dbReference type="Pfam" id="PF00753"/>
    </source>
</evidence>
<dbReference type="Pfam" id="PF00753">
    <property type="entry name" value="Lactamase_B"/>
    <property type="match status" value="1"/>
</dbReference>
<accession>A0A6A2X708</accession>
<dbReference type="AlphaFoldDB" id="A0A6A2X708"/>
<dbReference type="Gene3D" id="3.60.15.10">
    <property type="entry name" value="Ribonuclease Z/Hydroxyacylglutathione hydrolase-like"/>
    <property type="match status" value="1"/>
</dbReference>
<name>A0A6A2X708_HIBSY</name>
<dbReference type="InterPro" id="IPR001279">
    <property type="entry name" value="Metallo-B-lactamas"/>
</dbReference>
<reference evidence="2" key="1">
    <citation type="submission" date="2019-09" db="EMBL/GenBank/DDBJ databases">
        <title>Draft genome information of white flower Hibiscus syriacus.</title>
        <authorList>
            <person name="Kim Y.-M."/>
        </authorList>
    </citation>
    <scope>NUCLEOTIDE SEQUENCE [LARGE SCALE GENOMIC DNA]</scope>
    <source>
        <strain evidence="2">YM2019G1</strain>
    </source>
</reference>